<dbReference type="RefSeq" id="WP_168092116.1">
    <property type="nucleotide sequence ID" value="NZ_JAATER010000055.1"/>
</dbReference>
<sequence>MAHLPGRPRSRAVQRVATAAIAAALVGTTAGTALADGPKSSRVTVTAERAAELPAVTSLKHRSEALRGEAKSGDYPKSGPLAPKAPSAAPAPGLAAPRKGVKADGPTAEAPFLPLSAVNNDDLYFYWPDGKGGITPKEYVTNGWNAINSAARVDHDRDGIADGLYVRDNDQNIIFAPAGGNASIVADDWGQYDQFMSPGNLGGGKESDILVRDREGVLWLYLAYPDGTLTGRKKVGPGWGQFTEIAGRGDLTGDGKADIVARDKDGVLWLYKGTGDYTKPFDYKQRVGGGWNQFSKLVGTGDVDLDGRADLIARDKDGALWLYKGTGKAAQPYDYKVKIGNSGWNQFRMMY</sequence>
<dbReference type="AlphaFoldDB" id="A0A9X2LID6"/>
<feature type="signal peptide" evidence="3">
    <location>
        <begin position="1"/>
        <end position="35"/>
    </location>
</feature>
<feature type="compositionally biased region" description="Basic and acidic residues" evidence="2">
    <location>
        <begin position="61"/>
        <end position="74"/>
    </location>
</feature>
<dbReference type="EMBL" id="JANIID010000016">
    <property type="protein sequence ID" value="MCQ8771790.1"/>
    <property type="molecule type" value="Genomic_DNA"/>
</dbReference>
<proteinExistence type="predicted"/>
<dbReference type="PANTHER" id="PTHR46580:SF4">
    <property type="entry name" value="ATP_GTP-BINDING PROTEIN"/>
    <property type="match status" value="1"/>
</dbReference>
<gene>
    <name evidence="4" type="ORF">NQU55_18765</name>
</gene>
<dbReference type="InterPro" id="IPR028994">
    <property type="entry name" value="Integrin_alpha_N"/>
</dbReference>
<evidence type="ECO:0000313" key="5">
    <source>
        <dbReference type="Proteomes" id="UP001142374"/>
    </source>
</evidence>
<dbReference type="Gene3D" id="2.115.10.10">
    <property type="entry name" value="Tachylectin 2"/>
    <property type="match status" value="1"/>
</dbReference>
<protein>
    <submittedName>
        <fullName evidence="4">VCBS repeat-containing protein</fullName>
    </submittedName>
</protein>
<reference evidence="4" key="1">
    <citation type="submission" date="2022-06" db="EMBL/GenBank/DDBJ databases">
        <title>WGS of actinobacteria.</title>
        <authorList>
            <person name="Thawai C."/>
        </authorList>
    </citation>
    <scope>NUCLEOTIDE SEQUENCE</scope>
    <source>
        <strain evidence="4">AA8</strain>
    </source>
</reference>
<evidence type="ECO:0000256" key="1">
    <source>
        <dbReference type="ARBA" id="ARBA00022729"/>
    </source>
</evidence>
<organism evidence="4 5">
    <name type="scientific">Streptomyces telluris</name>
    <dbReference type="NCBI Taxonomy" id="2720021"/>
    <lineage>
        <taxon>Bacteria</taxon>
        <taxon>Bacillati</taxon>
        <taxon>Actinomycetota</taxon>
        <taxon>Actinomycetes</taxon>
        <taxon>Kitasatosporales</taxon>
        <taxon>Streptomycetaceae</taxon>
        <taxon>Streptomyces</taxon>
    </lineage>
</organism>
<evidence type="ECO:0000256" key="3">
    <source>
        <dbReference type="SAM" id="SignalP"/>
    </source>
</evidence>
<dbReference type="Proteomes" id="UP001142374">
    <property type="component" value="Unassembled WGS sequence"/>
</dbReference>
<feature type="compositionally biased region" description="Low complexity" evidence="2">
    <location>
        <begin position="76"/>
        <end position="97"/>
    </location>
</feature>
<feature type="chain" id="PRO_5040773879" evidence="3">
    <location>
        <begin position="36"/>
        <end position="351"/>
    </location>
</feature>
<keyword evidence="1 3" id="KW-0732">Signal</keyword>
<name>A0A9X2LID6_9ACTN</name>
<comment type="caution">
    <text evidence="4">The sequence shown here is derived from an EMBL/GenBank/DDBJ whole genome shotgun (WGS) entry which is preliminary data.</text>
</comment>
<accession>A0A9X2LID6</accession>
<dbReference type="SUPFAM" id="SSF69318">
    <property type="entry name" value="Integrin alpha N-terminal domain"/>
    <property type="match status" value="1"/>
</dbReference>
<dbReference type="PANTHER" id="PTHR46580">
    <property type="entry name" value="SENSOR KINASE-RELATED"/>
    <property type="match status" value="1"/>
</dbReference>
<evidence type="ECO:0000256" key="2">
    <source>
        <dbReference type="SAM" id="MobiDB-lite"/>
    </source>
</evidence>
<keyword evidence="5" id="KW-1185">Reference proteome</keyword>
<dbReference type="Pfam" id="PF13517">
    <property type="entry name" value="FG-GAP_3"/>
    <property type="match status" value="1"/>
</dbReference>
<feature type="region of interest" description="Disordered" evidence="2">
    <location>
        <begin position="55"/>
        <end position="105"/>
    </location>
</feature>
<evidence type="ECO:0000313" key="4">
    <source>
        <dbReference type="EMBL" id="MCQ8771790.1"/>
    </source>
</evidence>
<dbReference type="InterPro" id="IPR013517">
    <property type="entry name" value="FG-GAP"/>
</dbReference>